<comment type="caution">
    <text evidence="1">The sequence shown here is derived from an EMBL/GenBank/DDBJ whole genome shotgun (WGS) entry which is preliminary data.</text>
</comment>
<protein>
    <submittedName>
        <fullName evidence="1">Uncharacterized protein</fullName>
    </submittedName>
</protein>
<dbReference type="RefSeq" id="WP_106113384.1">
    <property type="nucleotide sequence ID" value="NZ_PVSR01000009.1"/>
</dbReference>
<name>A0A2T0GXG8_ACTMO</name>
<dbReference type="AlphaFoldDB" id="A0A2T0GXG8"/>
<accession>A0A2T0GXG8</accession>
<dbReference type="Proteomes" id="UP000239352">
    <property type="component" value="Unassembled WGS sequence"/>
</dbReference>
<reference evidence="1 2" key="1">
    <citation type="submission" date="2018-03" db="EMBL/GenBank/DDBJ databases">
        <title>Actinopolyspora mortivallis from Sahara, screening for active biomolecules.</title>
        <authorList>
            <person name="Selama O."/>
            <person name="Wellington E.M.H."/>
            <person name="Hacene H."/>
        </authorList>
    </citation>
    <scope>NUCLEOTIDE SEQUENCE [LARGE SCALE GENOMIC DNA]</scope>
    <source>
        <strain evidence="1 2">M5A</strain>
    </source>
</reference>
<evidence type="ECO:0000313" key="2">
    <source>
        <dbReference type="Proteomes" id="UP000239352"/>
    </source>
</evidence>
<dbReference type="EMBL" id="PVSR01000009">
    <property type="protein sequence ID" value="PRW63806.1"/>
    <property type="molecule type" value="Genomic_DNA"/>
</dbReference>
<dbReference type="InterPro" id="IPR005506">
    <property type="entry name" value="DUF312_ALF"/>
</dbReference>
<dbReference type="InParanoid" id="A0A2T0GXG8"/>
<sequence>MSSGGPTMKQVVNATLNEGTLEALQNFVDTGWKDLTTAICG</sequence>
<evidence type="ECO:0000313" key="1">
    <source>
        <dbReference type="EMBL" id="PRW63806.1"/>
    </source>
</evidence>
<keyword evidence="2" id="KW-1185">Reference proteome</keyword>
<gene>
    <name evidence="1" type="ORF">CEP50_08470</name>
</gene>
<dbReference type="Pfam" id="PF03752">
    <property type="entry name" value="ALF"/>
    <property type="match status" value="1"/>
</dbReference>
<organism evidence="1 2">
    <name type="scientific">Actinopolyspora mortivallis</name>
    <dbReference type="NCBI Taxonomy" id="33906"/>
    <lineage>
        <taxon>Bacteria</taxon>
        <taxon>Bacillati</taxon>
        <taxon>Actinomycetota</taxon>
        <taxon>Actinomycetes</taxon>
        <taxon>Actinopolysporales</taxon>
        <taxon>Actinopolysporaceae</taxon>
        <taxon>Actinopolyspora</taxon>
    </lineage>
</organism>
<proteinExistence type="predicted"/>